<dbReference type="EMBL" id="JAXOJX010000100">
    <property type="protein sequence ID" value="MDZ5461188.1"/>
    <property type="molecule type" value="Genomic_DNA"/>
</dbReference>
<dbReference type="InterPro" id="IPR021834">
    <property type="entry name" value="DUF3426"/>
</dbReference>
<evidence type="ECO:0000256" key="1">
    <source>
        <dbReference type="SAM" id="MobiDB-lite"/>
    </source>
</evidence>
<sequence>MPDQPMNQAARCPKCRTAFRVQPQLLQTSGGWARCGQCGEVFNALQALVAVAPSPPPPARPAPAGAPASSPWAGPGPAGRAANTSQAQNSRLPPVSSLYRRAEPGPAATLPPRPTPASPAFVPPAKPAFTPRAADLPPTVASTPTPFADVPAAPAAWENSRFPAAAAYGLDDMVAPGIAVQTPSEPPASPSAAAADSAMPSAPVALPEPVATAGASRTPPSFLQAPAPAREPTEVQRTWWSAAVTVLALTALLQAALIARPTLSARYPAMRPLLHPLCVLTRCNAEAAPRHLAALAVESSALSRLSGNDQRYRLSLVLRNRDTQALRWPAIELRLTDAQGVLLVKKVLRVRDLGATVAAIPPGQEQPLQAVLDMGTQPVAGYSVELFYP</sequence>
<feature type="domain" description="Zinc finger/thioredoxin putative" evidence="2">
    <location>
        <begin position="11"/>
        <end position="44"/>
    </location>
</feature>
<name>A0ABU5IQM3_9BURK</name>
<dbReference type="Pfam" id="PF11906">
    <property type="entry name" value="DUF3426"/>
    <property type="match status" value="1"/>
</dbReference>
<comment type="caution">
    <text evidence="3">The sequence shown here is derived from an EMBL/GenBank/DDBJ whole genome shotgun (WGS) entry which is preliminary data.</text>
</comment>
<dbReference type="RefSeq" id="WP_322468427.1">
    <property type="nucleotide sequence ID" value="NZ_JAXOJX010000100.1"/>
</dbReference>
<organism evidence="3 4">
    <name type="scientific">Azohydromonas lata</name>
    <dbReference type="NCBI Taxonomy" id="45677"/>
    <lineage>
        <taxon>Bacteria</taxon>
        <taxon>Pseudomonadati</taxon>
        <taxon>Pseudomonadota</taxon>
        <taxon>Betaproteobacteria</taxon>
        <taxon>Burkholderiales</taxon>
        <taxon>Sphaerotilaceae</taxon>
        <taxon>Azohydromonas</taxon>
    </lineage>
</organism>
<evidence type="ECO:0000313" key="3">
    <source>
        <dbReference type="EMBL" id="MDZ5461188.1"/>
    </source>
</evidence>
<reference evidence="3 4" key="1">
    <citation type="submission" date="2023-11" db="EMBL/GenBank/DDBJ databases">
        <title>Draft genome of Azohydromonas lata strain H1 (DSM1123), a polyhydroxyalkanoate producer.</title>
        <authorList>
            <person name="Traversa D."/>
            <person name="D'Addabbo P."/>
            <person name="Pazzani C."/>
            <person name="Manzari C."/>
            <person name="Chiara M."/>
            <person name="Scrascia M."/>
        </authorList>
    </citation>
    <scope>NUCLEOTIDE SEQUENCE [LARGE SCALE GENOMIC DNA]</scope>
    <source>
        <strain evidence="3 4">H1</strain>
    </source>
</reference>
<dbReference type="Pfam" id="PF13719">
    <property type="entry name" value="Zn_ribbon_5"/>
    <property type="match status" value="1"/>
</dbReference>
<feature type="region of interest" description="Disordered" evidence="1">
    <location>
        <begin position="210"/>
        <end position="229"/>
    </location>
</feature>
<feature type="region of interest" description="Disordered" evidence="1">
    <location>
        <begin position="53"/>
        <end position="120"/>
    </location>
</feature>
<dbReference type="InterPro" id="IPR011723">
    <property type="entry name" value="Znf/thioredoxin_put"/>
</dbReference>
<dbReference type="NCBIfam" id="TIGR02098">
    <property type="entry name" value="MJ0042_CXXC"/>
    <property type="match status" value="1"/>
</dbReference>
<dbReference type="Proteomes" id="UP001293718">
    <property type="component" value="Unassembled WGS sequence"/>
</dbReference>
<feature type="region of interest" description="Disordered" evidence="1">
    <location>
        <begin position="179"/>
        <end position="201"/>
    </location>
</feature>
<feature type="compositionally biased region" description="Low complexity" evidence="1">
    <location>
        <begin position="190"/>
        <end position="201"/>
    </location>
</feature>
<feature type="compositionally biased region" description="Low complexity" evidence="1">
    <location>
        <begin position="62"/>
        <end position="82"/>
    </location>
</feature>
<evidence type="ECO:0000313" key="4">
    <source>
        <dbReference type="Proteomes" id="UP001293718"/>
    </source>
</evidence>
<protein>
    <submittedName>
        <fullName evidence="3">DUF3426 domain-containing protein</fullName>
    </submittedName>
</protein>
<evidence type="ECO:0000259" key="2">
    <source>
        <dbReference type="Pfam" id="PF13719"/>
    </source>
</evidence>
<gene>
    <name evidence="3" type="ORF">SM757_31905</name>
</gene>
<feature type="compositionally biased region" description="Pro residues" evidence="1">
    <location>
        <begin position="109"/>
        <end position="120"/>
    </location>
</feature>
<keyword evidence="4" id="KW-1185">Reference proteome</keyword>
<accession>A0ABU5IQM3</accession>
<proteinExistence type="predicted"/>